<proteinExistence type="predicted"/>
<name>A0A6N8CPB7_9BACI</name>
<evidence type="ECO:0000256" key="1">
    <source>
        <dbReference type="SAM" id="Phobius"/>
    </source>
</evidence>
<feature type="transmembrane region" description="Helical" evidence="1">
    <location>
        <begin position="63"/>
        <end position="79"/>
    </location>
</feature>
<keyword evidence="3" id="KW-1185">Reference proteome</keyword>
<feature type="transmembrane region" description="Helical" evidence="1">
    <location>
        <begin position="12"/>
        <end position="29"/>
    </location>
</feature>
<evidence type="ECO:0000313" key="3">
    <source>
        <dbReference type="Proteomes" id="UP000440978"/>
    </source>
</evidence>
<keyword evidence="1" id="KW-0472">Membrane</keyword>
<organism evidence="2 3">
    <name type="scientific">Terrilactibacillus tamarindi</name>
    <dbReference type="NCBI Taxonomy" id="2599694"/>
    <lineage>
        <taxon>Bacteria</taxon>
        <taxon>Bacillati</taxon>
        <taxon>Bacillota</taxon>
        <taxon>Bacilli</taxon>
        <taxon>Bacillales</taxon>
        <taxon>Bacillaceae</taxon>
        <taxon>Terrilactibacillus</taxon>
    </lineage>
</organism>
<feature type="transmembrane region" description="Helical" evidence="1">
    <location>
        <begin position="35"/>
        <end position="51"/>
    </location>
</feature>
<accession>A0A6N8CPB7</accession>
<comment type="caution">
    <text evidence="2">The sequence shown here is derived from an EMBL/GenBank/DDBJ whole genome shotgun (WGS) entry which is preliminary data.</text>
</comment>
<dbReference type="Proteomes" id="UP000440978">
    <property type="component" value="Unassembled WGS sequence"/>
</dbReference>
<dbReference type="RefSeq" id="WP_155216632.1">
    <property type="nucleotide sequence ID" value="NZ_WNHB01000003.1"/>
</dbReference>
<sequence length="80" mass="9453">MYKRFIKSYDSIHWPLVFLMIFLTVVVIFKLDVRIALSLYILISLIDFFVLLSKKEENDKKGMFLDILAVIVLIFLIILV</sequence>
<dbReference type="EMBL" id="WNHB01000003">
    <property type="protein sequence ID" value="MTT30953.1"/>
    <property type="molecule type" value="Genomic_DNA"/>
</dbReference>
<reference evidence="2 3" key="1">
    <citation type="submission" date="2019-11" db="EMBL/GenBank/DDBJ databases">
        <title>Terrilactibacillus tamarindus sp. nov. BCM23-1 isolated from bark of Tamarindus indica.</title>
        <authorList>
            <person name="Kingkaew E."/>
            <person name="Tanasupawat S."/>
        </authorList>
    </citation>
    <scope>NUCLEOTIDE SEQUENCE [LARGE SCALE GENOMIC DNA]</scope>
    <source>
        <strain evidence="2 3">BCM23-1</strain>
    </source>
</reference>
<keyword evidence="1" id="KW-1133">Transmembrane helix</keyword>
<dbReference type="AlphaFoldDB" id="A0A6N8CPB7"/>
<gene>
    <name evidence="2" type="ORF">GMB86_02850</name>
</gene>
<protein>
    <submittedName>
        <fullName evidence="2">Uncharacterized protein</fullName>
    </submittedName>
</protein>
<evidence type="ECO:0000313" key="2">
    <source>
        <dbReference type="EMBL" id="MTT30953.1"/>
    </source>
</evidence>
<keyword evidence="1" id="KW-0812">Transmembrane</keyword>